<reference evidence="2" key="1">
    <citation type="submission" date="2020-10" db="EMBL/GenBank/DDBJ databases">
        <authorList>
            <person name="Gilroy R."/>
        </authorList>
    </citation>
    <scope>NUCLEOTIDE SEQUENCE</scope>
    <source>
        <strain evidence="2">ChiGjej1B1-22543</strain>
    </source>
</reference>
<name>A0A9D1LNW6_9FIRM</name>
<proteinExistence type="predicted"/>
<keyword evidence="1" id="KW-0812">Transmembrane</keyword>
<feature type="transmembrane region" description="Helical" evidence="1">
    <location>
        <begin position="93"/>
        <end position="112"/>
    </location>
</feature>
<evidence type="ECO:0000256" key="1">
    <source>
        <dbReference type="SAM" id="Phobius"/>
    </source>
</evidence>
<comment type="caution">
    <text evidence="2">The sequence shown here is derived from an EMBL/GenBank/DDBJ whole genome shotgun (WGS) entry which is preliminary data.</text>
</comment>
<dbReference type="Proteomes" id="UP000824070">
    <property type="component" value="Unassembled WGS sequence"/>
</dbReference>
<keyword evidence="1" id="KW-1133">Transmembrane helix</keyword>
<protein>
    <submittedName>
        <fullName evidence="2">Uncharacterized protein</fullName>
    </submittedName>
</protein>
<dbReference type="EMBL" id="DVMV01000021">
    <property type="protein sequence ID" value="HIU45270.1"/>
    <property type="molecule type" value="Genomic_DNA"/>
</dbReference>
<evidence type="ECO:0000313" key="3">
    <source>
        <dbReference type="Proteomes" id="UP000824070"/>
    </source>
</evidence>
<organism evidence="2 3">
    <name type="scientific">Candidatus Alloenteromonas pullicola</name>
    <dbReference type="NCBI Taxonomy" id="2840784"/>
    <lineage>
        <taxon>Bacteria</taxon>
        <taxon>Bacillati</taxon>
        <taxon>Bacillota</taxon>
        <taxon>Bacillota incertae sedis</taxon>
        <taxon>Candidatus Alloenteromonas</taxon>
    </lineage>
</organism>
<accession>A0A9D1LNW6</accession>
<sequence>MRLAAFILCLLSVIAFAVCGIFLICASAAFLSGALVPAESPSPEAAVYAVWGVIFSAMGLIFGIAMLVPLTYGIPMTVFCFKACKGTYDPSTGFSVCLLVFFNLIAGILLLVDAGERKAKAPENY</sequence>
<gene>
    <name evidence="2" type="ORF">IAC52_03115</name>
</gene>
<evidence type="ECO:0000313" key="2">
    <source>
        <dbReference type="EMBL" id="HIU45270.1"/>
    </source>
</evidence>
<keyword evidence="1" id="KW-0472">Membrane</keyword>
<feature type="transmembrane region" description="Helical" evidence="1">
    <location>
        <begin position="48"/>
        <end position="72"/>
    </location>
</feature>
<dbReference type="AlphaFoldDB" id="A0A9D1LNW6"/>
<reference evidence="2" key="2">
    <citation type="journal article" date="2021" name="PeerJ">
        <title>Extensive microbial diversity within the chicken gut microbiome revealed by metagenomics and culture.</title>
        <authorList>
            <person name="Gilroy R."/>
            <person name="Ravi A."/>
            <person name="Getino M."/>
            <person name="Pursley I."/>
            <person name="Horton D.L."/>
            <person name="Alikhan N.F."/>
            <person name="Baker D."/>
            <person name="Gharbi K."/>
            <person name="Hall N."/>
            <person name="Watson M."/>
            <person name="Adriaenssens E.M."/>
            <person name="Foster-Nyarko E."/>
            <person name="Jarju S."/>
            <person name="Secka A."/>
            <person name="Antonio M."/>
            <person name="Oren A."/>
            <person name="Chaudhuri R.R."/>
            <person name="La Ragione R."/>
            <person name="Hildebrand F."/>
            <person name="Pallen M.J."/>
        </authorList>
    </citation>
    <scope>NUCLEOTIDE SEQUENCE</scope>
    <source>
        <strain evidence="2">ChiGjej1B1-22543</strain>
    </source>
</reference>